<dbReference type="SUPFAM" id="SSF52980">
    <property type="entry name" value="Restriction endonuclease-like"/>
    <property type="match status" value="1"/>
</dbReference>
<dbReference type="InterPro" id="IPR007569">
    <property type="entry name" value="DUF559"/>
</dbReference>
<gene>
    <name evidence="2" type="ORF">IPJ48_09065</name>
</gene>
<dbReference type="GO" id="GO:0004519">
    <property type="term" value="F:endonuclease activity"/>
    <property type="evidence" value="ECO:0007669"/>
    <property type="project" value="UniProtKB-KW"/>
</dbReference>
<dbReference type="PANTHER" id="PTHR38590:SF1">
    <property type="entry name" value="BLL0828 PROTEIN"/>
    <property type="match status" value="1"/>
</dbReference>
<proteinExistence type="predicted"/>
<dbReference type="Gene3D" id="3.40.960.10">
    <property type="entry name" value="VSR Endonuclease"/>
    <property type="match status" value="1"/>
</dbReference>
<keyword evidence="2" id="KW-0255">Endonuclease</keyword>
<dbReference type="PANTHER" id="PTHR38590">
    <property type="entry name" value="BLL0828 PROTEIN"/>
    <property type="match status" value="1"/>
</dbReference>
<comment type="caution">
    <text evidence="2">The sequence shown here is derived from an EMBL/GenBank/DDBJ whole genome shotgun (WGS) entry which is preliminary data.</text>
</comment>
<dbReference type="CDD" id="cd01038">
    <property type="entry name" value="Endonuclease_DUF559"/>
    <property type="match status" value="1"/>
</dbReference>
<dbReference type="InterPro" id="IPR011335">
    <property type="entry name" value="Restrct_endonuc-II-like"/>
</dbReference>
<protein>
    <submittedName>
        <fullName evidence="2">Endonuclease domain-containing protein</fullName>
    </submittedName>
</protein>
<dbReference type="InterPro" id="IPR047216">
    <property type="entry name" value="Endonuclease_DUF559_bact"/>
</dbReference>
<keyword evidence="2" id="KW-0378">Hydrolase</keyword>
<dbReference type="Pfam" id="PF04480">
    <property type="entry name" value="DUF559"/>
    <property type="match status" value="1"/>
</dbReference>
<evidence type="ECO:0000313" key="2">
    <source>
        <dbReference type="EMBL" id="MBK7423224.1"/>
    </source>
</evidence>
<dbReference type="Proteomes" id="UP000886602">
    <property type="component" value="Unassembled WGS sequence"/>
</dbReference>
<keyword evidence="2" id="KW-0540">Nuclease</keyword>
<organism evidence="2 3">
    <name type="scientific">Candidatus Propionivibrio dominans</name>
    <dbReference type="NCBI Taxonomy" id="2954373"/>
    <lineage>
        <taxon>Bacteria</taxon>
        <taxon>Pseudomonadati</taxon>
        <taxon>Pseudomonadota</taxon>
        <taxon>Betaproteobacteria</taxon>
        <taxon>Rhodocyclales</taxon>
        <taxon>Rhodocyclaceae</taxon>
        <taxon>Propionivibrio</taxon>
    </lineage>
</organism>
<reference evidence="2" key="1">
    <citation type="submission" date="2020-10" db="EMBL/GenBank/DDBJ databases">
        <title>Connecting structure to function with the recovery of over 1000 high-quality activated sludge metagenome-assembled genomes encoding full-length rRNA genes using long-read sequencing.</title>
        <authorList>
            <person name="Singleton C.M."/>
            <person name="Petriglieri F."/>
            <person name="Kristensen J.M."/>
            <person name="Kirkegaard R.H."/>
            <person name="Michaelsen T.Y."/>
            <person name="Andersen M.H."/>
            <person name="Karst S.M."/>
            <person name="Dueholm M.S."/>
            <person name="Nielsen P.H."/>
            <person name="Albertsen M."/>
        </authorList>
    </citation>
    <scope>NUCLEOTIDE SEQUENCE</scope>
    <source>
        <strain evidence="2">EsbW_18-Q3-R4-48_MAXAC.044</strain>
    </source>
</reference>
<sequence>MPYDKCLTALARENRHNPTPAETLLWQKVLRGKQFEHYKFLRQKPIGDYIVDFYCAEFRLVIEIDGDSHAEQLDYDAQRTLFLNGLGLQVIRNFNRDVLHELPVLYDNLLTHLPSPNHEQ</sequence>
<dbReference type="AlphaFoldDB" id="A0A9D7FF92"/>
<accession>A0A9D7FF92</accession>
<name>A0A9D7FF92_9RHOO</name>
<feature type="domain" description="DUF559" evidence="1">
    <location>
        <begin position="7"/>
        <end position="112"/>
    </location>
</feature>
<evidence type="ECO:0000259" key="1">
    <source>
        <dbReference type="Pfam" id="PF04480"/>
    </source>
</evidence>
<evidence type="ECO:0000313" key="3">
    <source>
        <dbReference type="Proteomes" id="UP000886602"/>
    </source>
</evidence>
<dbReference type="EMBL" id="JADJNC010000012">
    <property type="protein sequence ID" value="MBK7423224.1"/>
    <property type="molecule type" value="Genomic_DNA"/>
</dbReference>